<name>A0A1Y2AUE3_9TREE</name>
<evidence type="ECO:0000256" key="2">
    <source>
        <dbReference type="ARBA" id="ARBA00004604"/>
    </source>
</evidence>
<dbReference type="PANTHER" id="PTHR12838:SF0">
    <property type="entry name" value="U3 SMALL NUCLEOLAR RNA-ASSOCIATED PROTEIN 11-RELATED"/>
    <property type="match status" value="1"/>
</dbReference>
<feature type="region of interest" description="Disordered" evidence="6">
    <location>
        <begin position="1"/>
        <end position="21"/>
    </location>
</feature>
<dbReference type="AlphaFoldDB" id="A0A1Y2AUE3"/>
<dbReference type="GO" id="GO:0032040">
    <property type="term" value="C:small-subunit processome"/>
    <property type="evidence" value="ECO:0007669"/>
    <property type="project" value="InterPro"/>
</dbReference>
<comment type="caution">
    <text evidence="7">The sequence shown here is derived from an EMBL/GenBank/DDBJ whole genome shotgun (WGS) entry which is preliminary data.</text>
</comment>
<evidence type="ECO:0000256" key="3">
    <source>
        <dbReference type="ARBA" id="ARBA00008105"/>
    </source>
</evidence>
<keyword evidence="8" id="KW-1185">Reference proteome</keyword>
<gene>
    <name evidence="7" type="ORF">BCR39DRAFT_542218</name>
</gene>
<dbReference type="InterPro" id="IPR007144">
    <property type="entry name" value="SSU_processome_Utp11"/>
</dbReference>
<evidence type="ECO:0000313" key="8">
    <source>
        <dbReference type="Proteomes" id="UP000193986"/>
    </source>
</evidence>
<dbReference type="Pfam" id="PF03998">
    <property type="entry name" value="Utp11"/>
    <property type="match status" value="1"/>
</dbReference>
<proteinExistence type="inferred from homology"/>
<evidence type="ECO:0000313" key="7">
    <source>
        <dbReference type="EMBL" id="ORY26179.1"/>
    </source>
</evidence>
<reference evidence="7 8" key="1">
    <citation type="submission" date="2016-07" db="EMBL/GenBank/DDBJ databases">
        <title>Pervasive Adenine N6-methylation of Active Genes in Fungi.</title>
        <authorList>
            <consortium name="DOE Joint Genome Institute"/>
            <person name="Mondo S.J."/>
            <person name="Dannebaum R.O."/>
            <person name="Kuo R.C."/>
            <person name="Labutti K."/>
            <person name="Haridas S."/>
            <person name="Kuo A."/>
            <person name="Salamov A."/>
            <person name="Ahrendt S.R."/>
            <person name="Lipzen A."/>
            <person name="Sullivan W."/>
            <person name="Andreopoulos W.B."/>
            <person name="Clum A."/>
            <person name="Lindquist E."/>
            <person name="Daum C."/>
            <person name="Ramamoorthy G.K."/>
            <person name="Gryganskyi A."/>
            <person name="Culley D."/>
            <person name="Magnuson J.K."/>
            <person name="James T.Y."/>
            <person name="O'Malley M.A."/>
            <person name="Stajich J.E."/>
            <person name="Spatafora J.W."/>
            <person name="Visel A."/>
            <person name="Grigoriev I.V."/>
        </authorList>
    </citation>
    <scope>NUCLEOTIDE SEQUENCE [LARGE SCALE GENOMIC DNA]</scope>
    <source>
        <strain evidence="7 8">68-887.2</strain>
    </source>
</reference>
<keyword evidence="4" id="KW-0698">rRNA processing</keyword>
<dbReference type="Proteomes" id="UP000193986">
    <property type="component" value="Unassembled WGS sequence"/>
</dbReference>
<protein>
    <submittedName>
        <fullName evidence="7">Small-subunit processome</fullName>
    </submittedName>
</protein>
<feature type="region of interest" description="Disordered" evidence="6">
    <location>
        <begin position="267"/>
        <end position="302"/>
    </location>
</feature>
<accession>A0A1Y2AUE3</accession>
<comment type="function">
    <text evidence="1">Involved in nucleolar processing of pre-18S ribosomal RNA.</text>
</comment>
<evidence type="ECO:0000256" key="5">
    <source>
        <dbReference type="ARBA" id="ARBA00023242"/>
    </source>
</evidence>
<dbReference type="PANTHER" id="PTHR12838">
    <property type="entry name" value="U3 SMALL NUCLEOLAR RNA-ASSOCIATED PROTEIN 11"/>
    <property type="match status" value="1"/>
</dbReference>
<comment type="similarity">
    <text evidence="3">Belongs to the UTP11 family.</text>
</comment>
<dbReference type="EMBL" id="MCFC01000050">
    <property type="protein sequence ID" value="ORY26179.1"/>
    <property type="molecule type" value="Genomic_DNA"/>
</dbReference>
<dbReference type="GO" id="GO:0006364">
    <property type="term" value="P:rRNA processing"/>
    <property type="evidence" value="ECO:0007669"/>
    <property type="project" value="UniProtKB-KW"/>
</dbReference>
<evidence type="ECO:0000256" key="6">
    <source>
        <dbReference type="SAM" id="MobiDB-lite"/>
    </source>
</evidence>
<evidence type="ECO:0000256" key="1">
    <source>
        <dbReference type="ARBA" id="ARBA00004099"/>
    </source>
</evidence>
<dbReference type="OrthoDB" id="29058at2759"/>
<dbReference type="STRING" id="71784.A0A1Y2AUE3"/>
<dbReference type="InParanoid" id="A0A1Y2AUE3"/>
<evidence type="ECO:0000256" key="4">
    <source>
        <dbReference type="ARBA" id="ARBA00022552"/>
    </source>
</evidence>
<comment type="subcellular location">
    <subcellularLocation>
        <location evidence="2">Nucleus</location>
        <location evidence="2">Nucleolus</location>
    </subcellularLocation>
</comment>
<organism evidence="7 8">
    <name type="scientific">Naematelia encephala</name>
    <dbReference type="NCBI Taxonomy" id="71784"/>
    <lineage>
        <taxon>Eukaryota</taxon>
        <taxon>Fungi</taxon>
        <taxon>Dikarya</taxon>
        <taxon>Basidiomycota</taxon>
        <taxon>Agaricomycotina</taxon>
        <taxon>Tremellomycetes</taxon>
        <taxon>Tremellales</taxon>
        <taxon>Naemateliaceae</taxon>
        <taxon>Naematelia</taxon>
    </lineage>
</organism>
<dbReference type="FunCoup" id="A0A1Y2AUE3">
    <property type="interactions" value="353"/>
</dbReference>
<sequence length="317" mass="36430">MVNSSLRNTLARRNHKERAQPLNRQRLGLLEKHKDYVHRARDYKSKQDRIRKLREKAAFRNKDEFYWGMVKGKTKAGVALGDRGNEALSMDLIKVLKTQDAGYVKVQIAKDEKKIAKIRAELEINTPAGPSSEWSAASELAEVEKMAEMGIILRPRETESSKRKGKSRAQVPTDNHVLFVDDQAEFSSYGVNDTSSAQDDIQEETQIDLGWEEAEPTRIKSKTKTVQQSRVDDEVEDARTYRLELLSSLSSYLARVRLLRQAETKLSTTKSHMGKGGAARVKRQEGWVQDDSVPEDRNGERKRFQGKVWKWKMERRK</sequence>
<keyword evidence="5" id="KW-0539">Nucleus</keyword>